<feature type="transmembrane region" description="Helical" evidence="1">
    <location>
        <begin position="56"/>
        <end position="75"/>
    </location>
</feature>
<feature type="transmembrane region" description="Helical" evidence="1">
    <location>
        <begin position="87"/>
        <end position="108"/>
    </location>
</feature>
<gene>
    <name evidence="2" type="ORF">K1X11_017275</name>
</gene>
<sequence length="146" mass="16229">MAYYYGLFVTVHLLCAITFAGAVFFEVLVIEPLEKKLPPGLGAQLAEAIPGHVRKFMPVIVGLLFLTGGAMYWIHYSTRPDFFSSRFGILLTIKMTLAFAVLGVFVTAIRASIKGTMDLCRFRYTHRIVAGLMLAIVLLAKGMFYL</sequence>
<accession>A0ABZ1C513</accession>
<keyword evidence="1" id="KW-0472">Membrane</keyword>
<evidence type="ECO:0000313" key="3">
    <source>
        <dbReference type="Proteomes" id="UP000738431"/>
    </source>
</evidence>
<protein>
    <recommendedName>
        <fullName evidence="4">Copper resistance protein D domain-containing protein</fullName>
    </recommendedName>
</protein>
<name>A0ABZ1C513_9BACT</name>
<evidence type="ECO:0000313" key="2">
    <source>
        <dbReference type="EMBL" id="WRQ86566.1"/>
    </source>
</evidence>
<reference evidence="2 3" key="1">
    <citation type="submission" date="2023-12" db="EMBL/GenBank/DDBJ databases">
        <title>Description of an unclassified Opitutus bacterium of Verrucomicrobiota.</title>
        <authorList>
            <person name="Zhang D.-F."/>
        </authorList>
    </citation>
    <scope>NUCLEOTIDE SEQUENCE [LARGE SCALE GENOMIC DNA]</scope>
    <source>
        <strain evidence="2 3">WL0086</strain>
    </source>
</reference>
<organism evidence="2 3">
    <name type="scientific">Actomonas aquatica</name>
    <dbReference type="NCBI Taxonomy" id="2866162"/>
    <lineage>
        <taxon>Bacteria</taxon>
        <taxon>Pseudomonadati</taxon>
        <taxon>Verrucomicrobiota</taxon>
        <taxon>Opitutia</taxon>
        <taxon>Opitutales</taxon>
        <taxon>Opitutaceae</taxon>
        <taxon>Actomonas</taxon>
    </lineage>
</organism>
<dbReference type="PIRSF" id="PIRSF015875">
    <property type="entry name" value="UCP015875"/>
    <property type="match status" value="1"/>
</dbReference>
<keyword evidence="1" id="KW-1133">Transmembrane helix</keyword>
<keyword evidence="3" id="KW-1185">Reference proteome</keyword>
<feature type="transmembrane region" description="Helical" evidence="1">
    <location>
        <begin position="128"/>
        <end position="145"/>
    </location>
</feature>
<proteinExistence type="predicted"/>
<dbReference type="Proteomes" id="UP000738431">
    <property type="component" value="Chromosome"/>
</dbReference>
<keyword evidence="1" id="KW-0812">Transmembrane</keyword>
<dbReference type="RefSeq" id="WP_221033026.1">
    <property type="nucleotide sequence ID" value="NZ_CP139781.1"/>
</dbReference>
<dbReference type="EMBL" id="CP139781">
    <property type="protein sequence ID" value="WRQ86566.1"/>
    <property type="molecule type" value="Genomic_DNA"/>
</dbReference>
<feature type="transmembrane region" description="Helical" evidence="1">
    <location>
        <begin position="6"/>
        <end position="29"/>
    </location>
</feature>
<dbReference type="InterPro" id="IPR007418">
    <property type="entry name" value="DUF474"/>
</dbReference>
<evidence type="ECO:0008006" key="4">
    <source>
        <dbReference type="Google" id="ProtNLM"/>
    </source>
</evidence>
<evidence type="ECO:0000256" key="1">
    <source>
        <dbReference type="SAM" id="Phobius"/>
    </source>
</evidence>